<proteinExistence type="predicted"/>
<organism evidence="2 3">
    <name type="scientific">Colletotrichum plurivorum</name>
    <dbReference type="NCBI Taxonomy" id="2175906"/>
    <lineage>
        <taxon>Eukaryota</taxon>
        <taxon>Fungi</taxon>
        <taxon>Dikarya</taxon>
        <taxon>Ascomycota</taxon>
        <taxon>Pezizomycotina</taxon>
        <taxon>Sordariomycetes</taxon>
        <taxon>Hypocreomycetidae</taxon>
        <taxon>Glomerellales</taxon>
        <taxon>Glomerellaceae</taxon>
        <taxon>Colletotrichum</taxon>
        <taxon>Colletotrichum orchidearum species complex</taxon>
    </lineage>
</organism>
<evidence type="ECO:0000313" key="3">
    <source>
        <dbReference type="Proteomes" id="UP000654918"/>
    </source>
</evidence>
<sequence>MDDGPVILVLDSREVSRATPQPLLALPWPSVRNIRGALSLIPRLRPHDGSRSDEKPSPAGGWLVGRPWDKEEDAGNVVFPLYLPAAILFVQRPAGAGRASQCTNGANAMPRLPWIDFDVHGKEGRQSAGYHHDPGVAYGANVCGIIHQIVNEAPWGALGQMKSPLDLSFGAGAYLFQVRRALLVAALLLAICRCLTLAQIPAACSAPPALAVGW</sequence>
<accession>A0A8H6KSY5</accession>
<comment type="caution">
    <text evidence="2">The sequence shown here is derived from an EMBL/GenBank/DDBJ whole genome shotgun (WGS) entry which is preliminary data.</text>
</comment>
<evidence type="ECO:0000256" key="1">
    <source>
        <dbReference type="SAM" id="MobiDB-lite"/>
    </source>
</evidence>
<name>A0A8H6KSY5_9PEZI</name>
<dbReference type="Proteomes" id="UP000654918">
    <property type="component" value="Unassembled WGS sequence"/>
</dbReference>
<feature type="compositionally biased region" description="Basic and acidic residues" evidence="1">
    <location>
        <begin position="45"/>
        <end position="56"/>
    </location>
</feature>
<reference evidence="2" key="1">
    <citation type="journal article" date="2020" name="Phytopathology">
        <title>Genome Sequence Resources of Colletotrichum truncatum, C. plurivorum, C. musicola, and C. sojae: Four Species Pathogenic to Soybean (Glycine max).</title>
        <authorList>
            <person name="Rogerio F."/>
            <person name="Boufleur T.R."/>
            <person name="Ciampi-Guillardi M."/>
            <person name="Sukno S.A."/>
            <person name="Thon M.R."/>
            <person name="Massola Junior N.S."/>
            <person name="Baroncelli R."/>
        </authorList>
    </citation>
    <scope>NUCLEOTIDE SEQUENCE</scope>
    <source>
        <strain evidence="2">LFN00145</strain>
    </source>
</reference>
<gene>
    <name evidence="2" type="ORF">CPLU01_03226</name>
</gene>
<feature type="region of interest" description="Disordered" evidence="1">
    <location>
        <begin position="43"/>
        <end position="66"/>
    </location>
</feature>
<evidence type="ECO:0000313" key="2">
    <source>
        <dbReference type="EMBL" id="KAF6837114.1"/>
    </source>
</evidence>
<keyword evidence="3" id="KW-1185">Reference proteome</keyword>
<protein>
    <submittedName>
        <fullName evidence="2">Uncharacterized protein</fullName>
    </submittedName>
</protein>
<dbReference type="EMBL" id="WIGO01000027">
    <property type="protein sequence ID" value="KAF6837114.1"/>
    <property type="molecule type" value="Genomic_DNA"/>
</dbReference>
<dbReference type="AlphaFoldDB" id="A0A8H6KSY5"/>